<dbReference type="AlphaFoldDB" id="A0A1G9YFH4"/>
<dbReference type="STRING" id="459525.SAMN04488137_3401"/>
<gene>
    <name evidence="1" type="ORF">SAMN04488137_3401</name>
</gene>
<dbReference type="Proteomes" id="UP000199544">
    <property type="component" value="Unassembled WGS sequence"/>
</dbReference>
<dbReference type="SUPFAM" id="SSF53756">
    <property type="entry name" value="UDP-Glycosyltransferase/glycogen phosphorylase"/>
    <property type="match status" value="1"/>
</dbReference>
<reference evidence="2" key="1">
    <citation type="submission" date="2016-10" db="EMBL/GenBank/DDBJ databases">
        <authorList>
            <person name="Varghese N."/>
            <person name="Submissions S."/>
        </authorList>
    </citation>
    <scope>NUCLEOTIDE SEQUENCE [LARGE SCALE GENOMIC DNA]</scope>
    <source>
        <strain evidence="2">CGMCC 1.6854</strain>
    </source>
</reference>
<dbReference type="GO" id="GO:0016740">
    <property type="term" value="F:transferase activity"/>
    <property type="evidence" value="ECO:0007669"/>
    <property type="project" value="UniProtKB-KW"/>
</dbReference>
<sequence length="403" mass="46269">MRILFITPRIPFPPRKGDQLRAFNQLKGLKQLGHDIHLISYSDQPVPVTEISSLCSKFFPVKFNKISAMRSMLAGMTANSPLQVSYYLSEEFRKTIKEAVQTCHYDILHTQLVRTSPYFDELKELPNVIDFVDSISLNLTRRKAFKKSIINPFLTYEAKAIQRMEKKAVQEFDGSIFISHVDKNNVERSSPKVISISNGVDLDYFHYQHQLPANRNLIFVGNMSYEPNRHGVHYFIEHIYPLIKQKITDFTFYVVGREPTKELIQLCKDKKDIIVTGEVDDIREYLHQSRLFICPLKTGAGVQNKVLEAMSAGVPVLTTSIVNDPIGAVDSRSAVVRDSDQDFADAVVNLLSDTEKLEEIRINARAFVEENYHWDSLNKKLEQFYLDTISRRNSEFGKRVING</sequence>
<evidence type="ECO:0000313" key="2">
    <source>
        <dbReference type="Proteomes" id="UP000199544"/>
    </source>
</evidence>
<dbReference type="CDD" id="cd03801">
    <property type="entry name" value="GT4_PimA-like"/>
    <property type="match status" value="1"/>
</dbReference>
<keyword evidence="1" id="KW-0808">Transferase</keyword>
<protein>
    <submittedName>
        <fullName evidence="1">Sugar transferase, PEP-CTERM/EpsH1 system associated</fullName>
    </submittedName>
</protein>
<evidence type="ECO:0000313" key="1">
    <source>
        <dbReference type="EMBL" id="SDN07889.1"/>
    </source>
</evidence>
<dbReference type="EMBL" id="FNHW01000001">
    <property type="protein sequence ID" value="SDN07889.1"/>
    <property type="molecule type" value="Genomic_DNA"/>
</dbReference>
<proteinExistence type="predicted"/>
<name>A0A1G9YFH4_9BACL</name>
<dbReference type="Pfam" id="PF13692">
    <property type="entry name" value="Glyco_trans_1_4"/>
    <property type="match status" value="1"/>
</dbReference>
<dbReference type="Gene3D" id="3.40.50.2000">
    <property type="entry name" value="Glycogen Phosphorylase B"/>
    <property type="match status" value="2"/>
</dbReference>
<accession>A0A1G9YFH4</accession>
<keyword evidence="2" id="KW-1185">Reference proteome</keyword>
<organism evidence="1 2">
    <name type="scientific">Fictibacillus solisalsi</name>
    <dbReference type="NCBI Taxonomy" id="459525"/>
    <lineage>
        <taxon>Bacteria</taxon>
        <taxon>Bacillati</taxon>
        <taxon>Bacillota</taxon>
        <taxon>Bacilli</taxon>
        <taxon>Bacillales</taxon>
        <taxon>Fictibacillaceae</taxon>
        <taxon>Fictibacillus</taxon>
    </lineage>
</organism>
<dbReference type="RefSeq" id="WP_090236177.1">
    <property type="nucleotide sequence ID" value="NZ_FNHW01000001.1"/>
</dbReference>
<dbReference type="PANTHER" id="PTHR12526">
    <property type="entry name" value="GLYCOSYLTRANSFERASE"/>
    <property type="match status" value="1"/>
</dbReference>
<dbReference type="OrthoDB" id="9807209at2"/>